<keyword evidence="3 5" id="KW-1133">Transmembrane helix</keyword>
<dbReference type="AlphaFoldDB" id="A0AA43XID2"/>
<dbReference type="InterPro" id="IPR014743">
    <property type="entry name" value="Cl-channel_core"/>
</dbReference>
<feature type="transmembrane region" description="Helical" evidence="5">
    <location>
        <begin position="153"/>
        <end position="177"/>
    </location>
</feature>
<evidence type="ECO:0000256" key="5">
    <source>
        <dbReference type="SAM" id="Phobius"/>
    </source>
</evidence>
<dbReference type="GO" id="GO:0016020">
    <property type="term" value="C:membrane"/>
    <property type="evidence" value="ECO:0007669"/>
    <property type="project" value="UniProtKB-SubCell"/>
</dbReference>
<evidence type="ECO:0000256" key="2">
    <source>
        <dbReference type="ARBA" id="ARBA00022692"/>
    </source>
</evidence>
<proteinExistence type="predicted"/>
<keyword evidence="4 5" id="KW-0472">Membrane</keyword>
<comment type="subcellular location">
    <subcellularLocation>
        <location evidence="1">Membrane</location>
        <topology evidence="1">Multi-pass membrane protein</topology>
    </subcellularLocation>
</comment>
<feature type="transmembrane region" description="Helical" evidence="5">
    <location>
        <begin position="35"/>
        <end position="53"/>
    </location>
</feature>
<dbReference type="Proteomes" id="UP000449710">
    <property type="component" value="Unassembled WGS sequence"/>
</dbReference>
<feature type="transmembrane region" description="Helical" evidence="5">
    <location>
        <begin position="73"/>
        <end position="96"/>
    </location>
</feature>
<evidence type="ECO:0000313" key="7">
    <source>
        <dbReference type="Proteomes" id="UP000449710"/>
    </source>
</evidence>
<comment type="caution">
    <text evidence="6">The sequence shown here is derived from an EMBL/GenBank/DDBJ whole genome shotgun (WGS) entry which is preliminary data.</text>
</comment>
<protein>
    <recommendedName>
        <fullName evidence="8">Voltage-gated chloride channel</fullName>
    </recommendedName>
</protein>
<feature type="transmembrane region" description="Helical" evidence="5">
    <location>
        <begin position="189"/>
        <end position="208"/>
    </location>
</feature>
<evidence type="ECO:0008006" key="8">
    <source>
        <dbReference type="Google" id="ProtNLM"/>
    </source>
</evidence>
<dbReference type="PANTHER" id="PTHR43427:SF12">
    <property type="entry name" value="CHLORIDE TRANSPORTER"/>
    <property type="match status" value="1"/>
</dbReference>
<organism evidence="6 7">
    <name type="scientific">Isachenkonia alkalipeptolytica</name>
    <dbReference type="NCBI Taxonomy" id="2565777"/>
    <lineage>
        <taxon>Bacteria</taxon>
        <taxon>Bacillati</taxon>
        <taxon>Bacillota</taxon>
        <taxon>Clostridia</taxon>
        <taxon>Eubacteriales</taxon>
        <taxon>Clostridiaceae</taxon>
        <taxon>Isachenkonia</taxon>
    </lineage>
</organism>
<dbReference type="SUPFAM" id="SSF81340">
    <property type="entry name" value="Clc chloride channel"/>
    <property type="match status" value="1"/>
</dbReference>
<sequence>MRYQCRFFCGVRNSHCGSYFAGEVIFVGKFSYREFLPSLIASYFSFFVTRYLGVKHLIYEIDFVIESELALTFHMLALGIFIGIVAIVFITILNLIEGGIDRIPLSPYLKGILGGLVLVIVVLASGSLDYIGLGTHVIDDALAGNIIRPGSSFIKMITTSVTLGSGGSGGILTPIFYIGSTAGNLWGQIVGKDLALFSAVGMTGFLAATTNTPLAAILLGIELFGVRAGSFGAIACAVSYLIVGHMSVYPSQVLSENKTFFTETETNLEMGKVDRSDYVIHDPFLRKIINRIKYYLDNKKR</sequence>
<accession>A0AA43XID2</accession>
<dbReference type="PANTHER" id="PTHR43427">
    <property type="entry name" value="CHLORIDE CHANNEL PROTEIN CLC-E"/>
    <property type="match status" value="1"/>
</dbReference>
<dbReference type="Pfam" id="PF00654">
    <property type="entry name" value="Voltage_CLC"/>
    <property type="match status" value="1"/>
</dbReference>
<evidence type="ECO:0000313" key="6">
    <source>
        <dbReference type="EMBL" id="NBG87400.1"/>
    </source>
</evidence>
<reference evidence="6 7" key="1">
    <citation type="submission" date="2019-04" db="EMBL/GenBank/DDBJ databases">
        <title>Isachenkonia alkalipeptolytica gen. nov. sp. nov. a new anaerobic, alkiliphilic organothrophic bacterium capable to reduce synthesized ferrihydrite isolated from a soda lake.</title>
        <authorList>
            <person name="Toshchakov S.V."/>
            <person name="Zavarzina D.G."/>
            <person name="Zhilina T.N."/>
            <person name="Kostrikina N.A."/>
            <person name="Kublanov I.V."/>
        </authorList>
    </citation>
    <scope>NUCLEOTIDE SEQUENCE [LARGE SCALE GENOMIC DNA]</scope>
    <source>
        <strain evidence="6 7">Z-1701</strain>
    </source>
</reference>
<keyword evidence="2 5" id="KW-0812">Transmembrane</keyword>
<feature type="transmembrane region" description="Helical" evidence="5">
    <location>
        <begin position="108"/>
        <end position="133"/>
    </location>
</feature>
<keyword evidence="7" id="KW-1185">Reference proteome</keyword>
<dbReference type="Gene3D" id="1.10.3080.10">
    <property type="entry name" value="Clc chloride channel"/>
    <property type="match status" value="1"/>
</dbReference>
<dbReference type="InterPro" id="IPR050368">
    <property type="entry name" value="ClC-type_chloride_channel"/>
</dbReference>
<feature type="transmembrane region" description="Helical" evidence="5">
    <location>
        <begin position="214"/>
        <end position="243"/>
    </location>
</feature>
<dbReference type="GO" id="GO:0015108">
    <property type="term" value="F:chloride transmembrane transporter activity"/>
    <property type="evidence" value="ECO:0007669"/>
    <property type="project" value="InterPro"/>
</dbReference>
<dbReference type="EMBL" id="SUMG01000002">
    <property type="protein sequence ID" value="NBG87400.1"/>
    <property type="molecule type" value="Genomic_DNA"/>
</dbReference>
<evidence type="ECO:0000256" key="1">
    <source>
        <dbReference type="ARBA" id="ARBA00004141"/>
    </source>
</evidence>
<name>A0AA43XID2_9CLOT</name>
<dbReference type="InterPro" id="IPR001807">
    <property type="entry name" value="ClC"/>
</dbReference>
<evidence type="ECO:0000256" key="3">
    <source>
        <dbReference type="ARBA" id="ARBA00022989"/>
    </source>
</evidence>
<evidence type="ECO:0000256" key="4">
    <source>
        <dbReference type="ARBA" id="ARBA00023136"/>
    </source>
</evidence>
<gene>
    <name evidence="6" type="ORF">ISALK_02685</name>
</gene>